<proteinExistence type="predicted"/>
<feature type="region of interest" description="Disordered" evidence="2">
    <location>
        <begin position="49"/>
        <end position="87"/>
    </location>
</feature>
<feature type="compositionally biased region" description="Low complexity" evidence="2">
    <location>
        <begin position="65"/>
        <end position="77"/>
    </location>
</feature>
<dbReference type="AlphaFoldDB" id="A0A6A6PAG8"/>
<accession>A0A6A6PAG8</accession>
<dbReference type="PANTHER" id="PTHR37534:SF9">
    <property type="entry name" value="ZN(II)2CYS6 TRANSCRIPTION FACTOR (EUROFUNG)"/>
    <property type="match status" value="1"/>
</dbReference>
<dbReference type="EMBL" id="MU001672">
    <property type="protein sequence ID" value="KAF2460981.1"/>
    <property type="molecule type" value="Genomic_DNA"/>
</dbReference>
<dbReference type="Pfam" id="PF00172">
    <property type="entry name" value="Zn_clus"/>
    <property type="match status" value="1"/>
</dbReference>
<feature type="compositionally biased region" description="Low complexity" evidence="2">
    <location>
        <begin position="103"/>
        <end position="113"/>
    </location>
</feature>
<organism evidence="4 5">
    <name type="scientific">Lineolata rhizophorae</name>
    <dbReference type="NCBI Taxonomy" id="578093"/>
    <lineage>
        <taxon>Eukaryota</taxon>
        <taxon>Fungi</taxon>
        <taxon>Dikarya</taxon>
        <taxon>Ascomycota</taxon>
        <taxon>Pezizomycotina</taxon>
        <taxon>Dothideomycetes</taxon>
        <taxon>Dothideomycetes incertae sedis</taxon>
        <taxon>Lineolatales</taxon>
        <taxon>Lineolataceae</taxon>
        <taxon>Lineolata</taxon>
    </lineage>
</organism>
<reference evidence="4" key="1">
    <citation type="journal article" date="2020" name="Stud. Mycol.">
        <title>101 Dothideomycetes genomes: a test case for predicting lifestyles and emergence of pathogens.</title>
        <authorList>
            <person name="Haridas S."/>
            <person name="Albert R."/>
            <person name="Binder M."/>
            <person name="Bloem J."/>
            <person name="Labutti K."/>
            <person name="Salamov A."/>
            <person name="Andreopoulos B."/>
            <person name="Baker S."/>
            <person name="Barry K."/>
            <person name="Bills G."/>
            <person name="Bluhm B."/>
            <person name="Cannon C."/>
            <person name="Castanera R."/>
            <person name="Culley D."/>
            <person name="Daum C."/>
            <person name="Ezra D."/>
            <person name="Gonzalez J."/>
            <person name="Henrissat B."/>
            <person name="Kuo A."/>
            <person name="Liang C."/>
            <person name="Lipzen A."/>
            <person name="Lutzoni F."/>
            <person name="Magnuson J."/>
            <person name="Mondo S."/>
            <person name="Nolan M."/>
            <person name="Ohm R."/>
            <person name="Pangilinan J."/>
            <person name="Park H.-J."/>
            <person name="Ramirez L."/>
            <person name="Alfaro M."/>
            <person name="Sun H."/>
            <person name="Tritt A."/>
            <person name="Yoshinaga Y."/>
            <person name="Zwiers L.-H."/>
            <person name="Turgeon B."/>
            <person name="Goodwin S."/>
            <person name="Spatafora J."/>
            <person name="Crous P."/>
            <person name="Grigoriev I."/>
        </authorList>
    </citation>
    <scope>NUCLEOTIDE SEQUENCE</scope>
    <source>
        <strain evidence="4">ATCC 16933</strain>
    </source>
</reference>
<feature type="region of interest" description="Disordered" evidence="2">
    <location>
        <begin position="101"/>
        <end position="162"/>
    </location>
</feature>
<dbReference type="GO" id="GO:0000976">
    <property type="term" value="F:transcription cis-regulatory region binding"/>
    <property type="evidence" value="ECO:0007669"/>
    <property type="project" value="TreeGrafter"/>
</dbReference>
<evidence type="ECO:0000256" key="2">
    <source>
        <dbReference type="SAM" id="MobiDB-lite"/>
    </source>
</evidence>
<dbReference type="SMART" id="SM00066">
    <property type="entry name" value="GAL4"/>
    <property type="match status" value="1"/>
</dbReference>
<name>A0A6A6PAG8_9PEZI</name>
<sequence length="520" mass="57556">MRASATHAPTSHTCKERHVRCDEKKPICGNCERLDLRCKASELFTADSSWRPRDEQASGPRENGSSPTSAAWPATASGRPASTQELYNSSSPVIQTLCEPVQAQPTSPSAHASHPARHPHSFCASPTSQHPTTPHPIPNPSTSTTTTTTPTPPPAPPLLPLPPETVHLLHAYRAGLARTMDLFDLSRTYSRAVPRRALSSPLLLRSICALAARHLSRLPALRGRCPAPAWDPRAAAHYGDALALLIARIVRSEHPDAGADASTPTGDAGAAAHRQHFAGAHVLVRTRGIGPRSPAAVDRASFWVYVRHDIVVALRNESGLLLGPAEWGVGRRWRWRGWDAREDEMAEDERANWLMWLVARATDWTYAGGTGAEREELLRDVEAWFDGLPLDFKGVRYGEVTEEGFSRLYFALPACASAMMWYHTLYILLYGEPNLRDPAYSSRIQEHAVEIVNINVSELPEPVRIFAAVPLYYGQCSCQHARRVKKETRVWALLEDVEKQHGYCTRNEVKKLQDLVESTC</sequence>
<feature type="domain" description="Zn(2)-C6 fungal-type" evidence="3">
    <location>
        <begin position="10"/>
        <end position="38"/>
    </location>
</feature>
<dbReference type="CDD" id="cd00067">
    <property type="entry name" value="GAL4"/>
    <property type="match status" value="1"/>
</dbReference>
<dbReference type="Proteomes" id="UP000799766">
    <property type="component" value="Unassembled WGS sequence"/>
</dbReference>
<dbReference type="GO" id="GO:0005634">
    <property type="term" value="C:nucleus"/>
    <property type="evidence" value="ECO:0007669"/>
    <property type="project" value="TreeGrafter"/>
</dbReference>
<dbReference type="Gene3D" id="4.10.240.10">
    <property type="entry name" value="Zn(2)-C6 fungal-type DNA-binding domain"/>
    <property type="match status" value="1"/>
</dbReference>
<dbReference type="InterPro" id="IPR001138">
    <property type="entry name" value="Zn2Cys6_DnaBD"/>
</dbReference>
<dbReference type="OrthoDB" id="4525710at2759"/>
<dbReference type="SUPFAM" id="SSF57701">
    <property type="entry name" value="Zn2/Cys6 DNA-binding domain"/>
    <property type="match status" value="1"/>
</dbReference>
<dbReference type="GO" id="GO:0000981">
    <property type="term" value="F:DNA-binding transcription factor activity, RNA polymerase II-specific"/>
    <property type="evidence" value="ECO:0007669"/>
    <property type="project" value="InterPro"/>
</dbReference>
<feature type="compositionally biased region" description="Low complexity" evidence="2">
    <location>
        <begin position="140"/>
        <end position="149"/>
    </location>
</feature>
<dbReference type="PROSITE" id="PS50048">
    <property type="entry name" value="ZN2_CY6_FUNGAL_2"/>
    <property type="match status" value="1"/>
</dbReference>
<dbReference type="InterPro" id="IPR036864">
    <property type="entry name" value="Zn2-C6_fun-type_DNA-bd_sf"/>
</dbReference>
<dbReference type="PANTHER" id="PTHR37534">
    <property type="entry name" value="TRANSCRIPTIONAL ACTIVATOR PROTEIN UGA3"/>
    <property type="match status" value="1"/>
</dbReference>
<protein>
    <recommendedName>
        <fullName evidence="3">Zn(2)-C6 fungal-type domain-containing protein</fullName>
    </recommendedName>
</protein>
<evidence type="ECO:0000313" key="4">
    <source>
        <dbReference type="EMBL" id="KAF2460981.1"/>
    </source>
</evidence>
<dbReference type="GO" id="GO:0045944">
    <property type="term" value="P:positive regulation of transcription by RNA polymerase II"/>
    <property type="evidence" value="ECO:0007669"/>
    <property type="project" value="TreeGrafter"/>
</dbReference>
<keyword evidence="1" id="KW-0539">Nucleus</keyword>
<dbReference type="GO" id="GO:0008270">
    <property type="term" value="F:zinc ion binding"/>
    <property type="evidence" value="ECO:0007669"/>
    <property type="project" value="InterPro"/>
</dbReference>
<feature type="compositionally biased region" description="Pro residues" evidence="2">
    <location>
        <begin position="150"/>
        <end position="162"/>
    </location>
</feature>
<evidence type="ECO:0000259" key="3">
    <source>
        <dbReference type="PROSITE" id="PS50048"/>
    </source>
</evidence>
<evidence type="ECO:0000313" key="5">
    <source>
        <dbReference type="Proteomes" id="UP000799766"/>
    </source>
</evidence>
<evidence type="ECO:0000256" key="1">
    <source>
        <dbReference type="ARBA" id="ARBA00023242"/>
    </source>
</evidence>
<gene>
    <name evidence="4" type="ORF">BDY21DRAFT_403078</name>
</gene>
<keyword evidence="5" id="KW-1185">Reference proteome</keyword>